<evidence type="ECO:0000313" key="2">
    <source>
        <dbReference type="Proteomes" id="UP000325286"/>
    </source>
</evidence>
<dbReference type="InterPro" id="IPR029058">
    <property type="entry name" value="AB_hydrolase_fold"/>
</dbReference>
<dbReference type="AlphaFoldDB" id="A0A5B9QV24"/>
<organism evidence="1 2">
    <name type="scientific">Roseimaritima ulvae</name>
    <dbReference type="NCBI Taxonomy" id="980254"/>
    <lineage>
        <taxon>Bacteria</taxon>
        <taxon>Pseudomonadati</taxon>
        <taxon>Planctomycetota</taxon>
        <taxon>Planctomycetia</taxon>
        <taxon>Pirellulales</taxon>
        <taxon>Pirellulaceae</taxon>
        <taxon>Roseimaritima</taxon>
    </lineage>
</organism>
<dbReference type="KEGG" id="rul:UC8_38280"/>
<accession>A0A5B9QV24</accession>
<keyword evidence="2" id="KW-1185">Reference proteome</keyword>
<dbReference type="EMBL" id="CP042914">
    <property type="protein sequence ID" value="QEG41802.1"/>
    <property type="molecule type" value="Genomic_DNA"/>
</dbReference>
<evidence type="ECO:0000313" key="1">
    <source>
        <dbReference type="EMBL" id="QEG41802.1"/>
    </source>
</evidence>
<name>A0A5B9QV24_9BACT</name>
<dbReference type="SUPFAM" id="SSF53474">
    <property type="entry name" value="alpha/beta-Hydrolases"/>
    <property type="match status" value="1"/>
</dbReference>
<gene>
    <name evidence="1" type="ORF">UC8_38280</name>
</gene>
<dbReference type="Proteomes" id="UP000325286">
    <property type="component" value="Chromosome"/>
</dbReference>
<evidence type="ECO:0008006" key="3">
    <source>
        <dbReference type="Google" id="ProtNLM"/>
    </source>
</evidence>
<sequence>MARGRKTEPLILLVHGIRTQGHWQNWMKDQLAGHGAVVKPLKYGYLDAFSFWCPFLTRRGPIKKLLGRINDAISVGGDRPLIIIAHSFGTYAVTKILEANPSIRPKRLLLCGAIVRTDYRWARHGQLAEDHSVLNECADKDIWPVLAQGLTLGYGASGTFGFGDALAEDRYHNFGHSGYFTPGFVEQYWVPWIFDKRVERSDHSPSSPWYMNVLASTKWIVLALVLLCLPAMYYSANSVSQDMTYPPQEWSPVPSRSPSGWEELTVPSSRKDSELTILNRSTDPVFVYFLPFEYPNDSRSRSPEFVTPVLAPKNGRQVVSQFYGGCYYIVVREAREKGWVRELRWLDFGWSEVRAMEIKESIKTLPHPLDGVKHIPNSVLQR</sequence>
<reference evidence="1 2" key="1">
    <citation type="submission" date="2019-08" db="EMBL/GenBank/DDBJ databases">
        <title>Deep-cultivation of Planctomycetes and their phenomic and genomic characterization uncovers novel biology.</title>
        <authorList>
            <person name="Wiegand S."/>
            <person name="Jogler M."/>
            <person name="Boedeker C."/>
            <person name="Pinto D."/>
            <person name="Vollmers J."/>
            <person name="Rivas-Marin E."/>
            <person name="Kohn T."/>
            <person name="Peeters S.H."/>
            <person name="Heuer A."/>
            <person name="Rast P."/>
            <person name="Oberbeckmann S."/>
            <person name="Bunk B."/>
            <person name="Jeske O."/>
            <person name="Meyerdierks A."/>
            <person name="Storesund J.E."/>
            <person name="Kallscheuer N."/>
            <person name="Luecker S."/>
            <person name="Lage O.M."/>
            <person name="Pohl T."/>
            <person name="Merkel B.J."/>
            <person name="Hornburger P."/>
            <person name="Mueller R.-W."/>
            <person name="Bruemmer F."/>
            <person name="Labrenz M."/>
            <person name="Spormann A.M."/>
            <person name="Op den Camp H."/>
            <person name="Overmann J."/>
            <person name="Amann R."/>
            <person name="Jetten M.S.M."/>
            <person name="Mascher T."/>
            <person name="Medema M.H."/>
            <person name="Devos D.P."/>
            <person name="Kaster A.-K."/>
            <person name="Ovreas L."/>
            <person name="Rohde M."/>
            <person name="Galperin M.Y."/>
            <person name="Jogler C."/>
        </authorList>
    </citation>
    <scope>NUCLEOTIDE SEQUENCE [LARGE SCALE GENOMIC DNA]</scope>
    <source>
        <strain evidence="1 2">UC8</strain>
    </source>
</reference>
<dbReference type="Gene3D" id="3.40.50.1820">
    <property type="entry name" value="alpha/beta hydrolase"/>
    <property type="match status" value="1"/>
</dbReference>
<protein>
    <recommendedName>
        <fullName evidence="3">Alpha/beta hydrolase family protein</fullName>
    </recommendedName>
</protein>
<proteinExistence type="predicted"/>